<evidence type="ECO:0000313" key="10">
    <source>
        <dbReference type="EMBL" id="ACB75189.1"/>
    </source>
</evidence>
<accession>B1ZXY7</accession>
<gene>
    <name evidence="10" type="ordered locus">Oter_1906</name>
</gene>
<dbReference type="InterPro" id="IPR003838">
    <property type="entry name" value="ABC3_permease_C"/>
</dbReference>
<evidence type="ECO:0000259" key="8">
    <source>
        <dbReference type="Pfam" id="PF02687"/>
    </source>
</evidence>
<dbReference type="STRING" id="452637.Oter_1906"/>
<evidence type="ECO:0000256" key="1">
    <source>
        <dbReference type="ARBA" id="ARBA00004651"/>
    </source>
</evidence>
<feature type="transmembrane region" description="Helical" evidence="7">
    <location>
        <begin position="770"/>
        <end position="789"/>
    </location>
</feature>
<dbReference type="InterPro" id="IPR017800">
    <property type="entry name" value="ADOP"/>
</dbReference>
<evidence type="ECO:0000256" key="5">
    <source>
        <dbReference type="ARBA" id="ARBA00023136"/>
    </source>
</evidence>
<feature type="domain" description="ABC3 transporter permease C-terminal" evidence="8">
    <location>
        <begin position="275"/>
        <end position="391"/>
    </location>
</feature>
<dbReference type="EMBL" id="CP001032">
    <property type="protein sequence ID" value="ACB75189.1"/>
    <property type="molecule type" value="Genomic_DNA"/>
</dbReference>
<feature type="transmembrane region" description="Helical" evidence="7">
    <location>
        <begin position="20"/>
        <end position="45"/>
    </location>
</feature>
<keyword evidence="4 7" id="KW-1133">Transmembrane helix</keyword>
<feature type="transmembrane region" description="Helical" evidence="7">
    <location>
        <begin position="270"/>
        <end position="290"/>
    </location>
</feature>
<dbReference type="Proteomes" id="UP000007013">
    <property type="component" value="Chromosome"/>
</dbReference>
<feature type="domain" description="ABC3 transporter permease C-terminal" evidence="8">
    <location>
        <begin position="687"/>
        <end position="799"/>
    </location>
</feature>
<evidence type="ECO:0000256" key="3">
    <source>
        <dbReference type="ARBA" id="ARBA00022692"/>
    </source>
</evidence>
<evidence type="ECO:0000259" key="9">
    <source>
        <dbReference type="Pfam" id="PF12704"/>
    </source>
</evidence>
<dbReference type="NCBIfam" id="TIGR03434">
    <property type="entry name" value="ADOP"/>
    <property type="match status" value="1"/>
</dbReference>
<dbReference type="PANTHER" id="PTHR30572:SF4">
    <property type="entry name" value="ABC TRANSPORTER PERMEASE YTRF"/>
    <property type="match status" value="1"/>
</dbReference>
<comment type="similarity">
    <text evidence="6">Belongs to the ABC-4 integral membrane protein family.</text>
</comment>
<comment type="subcellular location">
    <subcellularLocation>
        <location evidence="1">Cell membrane</location>
        <topology evidence="1">Multi-pass membrane protein</topology>
    </subcellularLocation>
</comment>
<dbReference type="HOGENOM" id="CLU_009433_1_0_0"/>
<feature type="transmembrane region" description="Helical" evidence="7">
    <location>
        <begin position="738"/>
        <end position="758"/>
    </location>
</feature>
<dbReference type="GO" id="GO:0022857">
    <property type="term" value="F:transmembrane transporter activity"/>
    <property type="evidence" value="ECO:0007669"/>
    <property type="project" value="TreeGrafter"/>
</dbReference>
<keyword evidence="3 7" id="KW-0812">Transmembrane</keyword>
<dbReference type="KEGG" id="ote:Oter_1906"/>
<organism evidence="10 11">
    <name type="scientific">Opitutus terrae (strain DSM 11246 / JCM 15787 / PB90-1)</name>
    <dbReference type="NCBI Taxonomy" id="452637"/>
    <lineage>
        <taxon>Bacteria</taxon>
        <taxon>Pseudomonadati</taxon>
        <taxon>Verrucomicrobiota</taxon>
        <taxon>Opitutia</taxon>
        <taxon>Opitutales</taxon>
        <taxon>Opitutaceae</taxon>
        <taxon>Opitutus</taxon>
    </lineage>
</organism>
<name>B1ZXY7_OPITP</name>
<evidence type="ECO:0000256" key="2">
    <source>
        <dbReference type="ARBA" id="ARBA00022475"/>
    </source>
</evidence>
<keyword evidence="11" id="KW-1185">Reference proteome</keyword>
<protein>
    <submittedName>
        <fullName evidence="10">Permease</fullName>
    </submittedName>
</protein>
<sequence length="806" mass="87081">MTDLRFALRQLRKSPGYTTIAVLTLALGIGLNTSIFSVLNLLLLAPLPYPQSERLVRIYAKTPQSDAWGLTPVAYYTLRDANPQFGLMGGFLWWGATLTEPDRPAEVLVSMRVSPELLPTLAVPPLLGRWFTREEDLPGSPVIIVSESLWRRWFNSDPDVIGRSVRVDGQAVTIVGVMPASMAAPIVFGDVDFIRPMGLTTAERTSRVEHWMHLVARLRPGQSLAAARAEMDALAIRLQREHPEDFAQLEFNVLPLHASGVDLGSRQVTWLSLGLAAFVLAIACANLANLQLVRASGRTREYAVRAALGASRVHLLRPLLWEGAVVSLAGGVAGLVVARVCNGWIGAHVVFNNTHVGHALPLDGRVLAFATIASLITGLASATAPAWWIARGAPGAALKEQGRGATASRGQQTLRRGLVVAEFALALVLLAGAGLMLGGLNRFLHRDIGWRPEGIVHGYVPTQTPGYARDDAVVHRFYERVLERMRELPGVQSATFSWELPIAGYNSARRFVVDGRPAAQAGDEPVAFFNGAFPGYFETLDIALLAGRDFTRHDGADAPRVAIVNESLARAFWPGESALGRRVSWGPLDAPVWLEIVGVVRDVQFPGTLTRPVTQFQVYVPCAQEVWRWGAFALRTKVAPEAMVESMRRVVAEVDREIPMWEPRAMTTEIDRRLANSTLIGQLLGGVAVLGLLLAALGIYGVIAQTVVQRTPEIGVRLALGADARAIYRLVLGSGLRLAVAGVACGTIGAYFVSRVLANRMPELPPPGGAVPFGAIVALLGAALAACWLPARRAMRVDPVIALRSE</sequence>
<dbReference type="Pfam" id="PF12704">
    <property type="entry name" value="MacB_PCD"/>
    <property type="match status" value="2"/>
</dbReference>
<feature type="transmembrane region" description="Helical" evidence="7">
    <location>
        <begin position="418"/>
        <end position="440"/>
    </location>
</feature>
<evidence type="ECO:0000256" key="6">
    <source>
        <dbReference type="ARBA" id="ARBA00038076"/>
    </source>
</evidence>
<feature type="domain" description="MacB-like periplasmic core" evidence="9">
    <location>
        <begin position="477"/>
        <end position="648"/>
    </location>
</feature>
<dbReference type="InterPro" id="IPR025857">
    <property type="entry name" value="MacB_PCD"/>
</dbReference>
<keyword evidence="5 7" id="KW-0472">Membrane</keyword>
<dbReference type="OrthoDB" id="5933722at2"/>
<evidence type="ECO:0000313" key="11">
    <source>
        <dbReference type="Proteomes" id="UP000007013"/>
    </source>
</evidence>
<feature type="transmembrane region" description="Helical" evidence="7">
    <location>
        <begin position="366"/>
        <end position="390"/>
    </location>
</feature>
<dbReference type="eggNOG" id="COG0577">
    <property type="taxonomic scope" value="Bacteria"/>
</dbReference>
<dbReference type="GO" id="GO:0005886">
    <property type="term" value="C:plasma membrane"/>
    <property type="evidence" value="ECO:0007669"/>
    <property type="project" value="UniProtKB-SubCell"/>
</dbReference>
<keyword evidence="2" id="KW-1003">Cell membrane</keyword>
<dbReference type="Pfam" id="PF02687">
    <property type="entry name" value="FtsX"/>
    <property type="match status" value="2"/>
</dbReference>
<dbReference type="PANTHER" id="PTHR30572">
    <property type="entry name" value="MEMBRANE COMPONENT OF TRANSPORTER-RELATED"/>
    <property type="match status" value="1"/>
</dbReference>
<feature type="transmembrane region" description="Helical" evidence="7">
    <location>
        <begin position="679"/>
        <end position="703"/>
    </location>
</feature>
<feature type="domain" description="MacB-like periplasmic core" evidence="9">
    <location>
        <begin position="18"/>
        <end position="233"/>
    </location>
</feature>
<dbReference type="InterPro" id="IPR050250">
    <property type="entry name" value="Macrolide_Exporter_MacB"/>
</dbReference>
<evidence type="ECO:0000256" key="7">
    <source>
        <dbReference type="SAM" id="Phobius"/>
    </source>
</evidence>
<feature type="transmembrane region" description="Helical" evidence="7">
    <location>
        <begin position="319"/>
        <end position="346"/>
    </location>
</feature>
<reference evidence="10 11" key="1">
    <citation type="journal article" date="2011" name="J. Bacteriol.">
        <title>Genome sequence of the verrucomicrobium Opitutus terrae PB90-1, an abundant inhabitant of rice paddy soil ecosystems.</title>
        <authorList>
            <person name="van Passel M.W."/>
            <person name="Kant R."/>
            <person name="Palva A."/>
            <person name="Copeland A."/>
            <person name="Lucas S."/>
            <person name="Lapidus A."/>
            <person name="Glavina del Rio T."/>
            <person name="Pitluck S."/>
            <person name="Goltsman E."/>
            <person name="Clum A."/>
            <person name="Sun H."/>
            <person name="Schmutz J."/>
            <person name="Larimer F.W."/>
            <person name="Land M.L."/>
            <person name="Hauser L."/>
            <person name="Kyrpides N."/>
            <person name="Mikhailova N."/>
            <person name="Richardson P.P."/>
            <person name="Janssen P.H."/>
            <person name="de Vos W.M."/>
            <person name="Smidt H."/>
        </authorList>
    </citation>
    <scope>NUCLEOTIDE SEQUENCE [LARGE SCALE GENOMIC DNA]</scope>
    <source>
        <strain evidence="11">DSM 11246 / JCM 15787 / PB90-1</strain>
    </source>
</reference>
<evidence type="ECO:0000256" key="4">
    <source>
        <dbReference type="ARBA" id="ARBA00022989"/>
    </source>
</evidence>
<dbReference type="AlphaFoldDB" id="B1ZXY7"/>
<proteinExistence type="inferred from homology"/>
<dbReference type="RefSeq" id="WP_012374726.1">
    <property type="nucleotide sequence ID" value="NC_010571.1"/>
</dbReference>